<dbReference type="Proteomes" id="UP000262142">
    <property type="component" value="Unassembled WGS sequence"/>
</dbReference>
<dbReference type="EMBL" id="UNSC01000001">
    <property type="protein sequence ID" value="SZD71380.1"/>
    <property type="molecule type" value="Genomic_DNA"/>
</dbReference>
<organism evidence="1 2">
    <name type="scientific">Candidatus Ornithobacterium hominis</name>
    <dbReference type="NCBI Taxonomy" id="2497989"/>
    <lineage>
        <taxon>Bacteria</taxon>
        <taxon>Pseudomonadati</taxon>
        <taxon>Bacteroidota</taxon>
        <taxon>Flavobacteriia</taxon>
        <taxon>Flavobacteriales</taxon>
        <taxon>Weeksellaceae</taxon>
        <taxon>Ornithobacterium</taxon>
    </lineage>
</organism>
<name>A0A383TVX3_9FLAO</name>
<evidence type="ECO:0000313" key="1">
    <source>
        <dbReference type="EMBL" id="SZD71380.1"/>
    </source>
</evidence>
<gene>
    <name evidence="1" type="ORF">SAMEA104719789_00479</name>
</gene>
<reference evidence="1 2" key="1">
    <citation type="submission" date="2018-09" db="EMBL/GenBank/DDBJ databases">
        <authorList>
            <consortium name="Pathogen Informatics"/>
        </authorList>
    </citation>
    <scope>NUCLEOTIDE SEQUENCE [LARGE SCALE GENOMIC DNA]</scope>
    <source>
        <strain evidence="1 2">OH-22767</strain>
    </source>
</reference>
<evidence type="ECO:0000313" key="2">
    <source>
        <dbReference type="Proteomes" id="UP000262142"/>
    </source>
</evidence>
<keyword evidence="2" id="KW-1185">Reference proteome</keyword>
<dbReference type="AlphaFoldDB" id="A0A383TVX3"/>
<sequence>MNSMHHLRRFAIQAALPARARVLQDDINQELKYNKGDLLSSWFVVSDRLEA</sequence>
<dbReference type="RefSeq" id="WP_165846409.1">
    <property type="nucleotide sequence ID" value="NZ_UNSC01000001.1"/>
</dbReference>
<protein>
    <submittedName>
        <fullName evidence="1">Uncharacterized protein</fullName>
    </submittedName>
</protein>
<proteinExistence type="predicted"/>
<accession>A0A383TVX3</accession>